<dbReference type="CDD" id="cd12362">
    <property type="entry name" value="RRM3_CELF1-6"/>
    <property type="match status" value="1"/>
</dbReference>
<dbReference type="PRINTS" id="PR00961">
    <property type="entry name" value="HUDSXLRNA"/>
</dbReference>
<dbReference type="SUPFAM" id="SSF54928">
    <property type="entry name" value="RNA-binding domain, RBD"/>
    <property type="match status" value="2"/>
</dbReference>
<feature type="domain" description="RRM" evidence="5">
    <location>
        <begin position="91"/>
        <end position="170"/>
    </location>
</feature>
<dbReference type="AlphaFoldDB" id="A0AAN7U0N1"/>
<name>A0AAN7U0N1_9MYCE</name>
<accession>A0AAN7U0N1</accession>
<dbReference type="EMBL" id="JAVFKY010000001">
    <property type="protein sequence ID" value="KAK5583484.1"/>
    <property type="molecule type" value="Genomic_DNA"/>
</dbReference>
<reference evidence="6 7" key="1">
    <citation type="submission" date="2023-11" db="EMBL/GenBank/DDBJ databases">
        <title>Dfirmibasis_genome.</title>
        <authorList>
            <person name="Edelbroek B."/>
            <person name="Kjellin J."/>
            <person name="Jerlstrom-Hultqvist J."/>
            <person name="Soderbom F."/>
        </authorList>
    </citation>
    <scope>NUCLEOTIDE SEQUENCE [LARGE SCALE GENOMIC DNA]</scope>
    <source>
        <strain evidence="6 7">TNS-C-14</strain>
    </source>
</reference>
<dbReference type="Gene3D" id="3.30.70.330">
    <property type="match status" value="3"/>
</dbReference>
<protein>
    <recommendedName>
        <fullName evidence="5">RRM domain-containing protein</fullName>
    </recommendedName>
</protein>
<dbReference type="SMART" id="SM00360">
    <property type="entry name" value="RRM"/>
    <property type="match status" value="3"/>
</dbReference>
<sequence>MSTKLFVGQIPKSFNEEEIKNLFANIANIESVSLIKNKTTNEPQGCAFVSVPSREEADRAIEQLHNSKKFQGVLNNLQVKYADSEQEKLASKLFVGMLPRSYEEEQIRELFEPHGTVEDICILRGPNSESKGCGFIKFDNRESALSAISTLNGMKLDGSPNPLVVKFADTEKDKKKKQKLQQMQIHGTRQQQQQQQQQPNQQSQHFQSQYQQPVVNQFPPKMNQQPFIVNPYFGQMPNFNFIPSIDSSPSLLGTPPIIGDGIYDIYSNSQFDNKYNNGNGGMGGMGSNGGNNGNGMYGRNFNNSNNGGPMGGMNGNGMNNGPMGNGMNNGPMGNGMNNGMGGPMGNGMNNGMGGSMGNGMNNGMGGPMGNGMNNGMGGMNQGGPMGNKKNQSVGPQGSNLFVYNIPNYFSDNDLLGLFQQYGNVVSSKVYVDKNTGVSKGFGFVSYDNPASANLAISSLNGTMMAGKKLKVSLKQTSGQGSQPY</sequence>
<evidence type="ECO:0000256" key="3">
    <source>
        <dbReference type="PROSITE-ProRule" id="PRU00176"/>
    </source>
</evidence>
<dbReference type="Pfam" id="PF00076">
    <property type="entry name" value="RRM_1"/>
    <property type="match status" value="3"/>
</dbReference>
<dbReference type="InterPro" id="IPR003954">
    <property type="entry name" value="RRM_euk-type"/>
</dbReference>
<evidence type="ECO:0000256" key="2">
    <source>
        <dbReference type="ARBA" id="ARBA00022884"/>
    </source>
</evidence>
<dbReference type="FunFam" id="3.30.70.330:FF:000013">
    <property type="entry name" value="CUGBP Elav-like family member 1 isoform 2"/>
    <property type="match status" value="1"/>
</dbReference>
<dbReference type="CDD" id="cd12361">
    <property type="entry name" value="RRM1_2_CELF1-6_like"/>
    <property type="match status" value="1"/>
</dbReference>
<dbReference type="InterPro" id="IPR000504">
    <property type="entry name" value="RRM_dom"/>
</dbReference>
<dbReference type="PANTHER" id="PTHR24012">
    <property type="entry name" value="RNA BINDING PROTEIN"/>
    <property type="match status" value="1"/>
</dbReference>
<dbReference type="GO" id="GO:1990904">
    <property type="term" value="C:ribonucleoprotein complex"/>
    <property type="evidence" value="ECO:0007669"/>
    <property type="project" value="InterPro"/>
</dbReference>
<dbReference type="InterPro" id="IPR035979">
    <property type="entry name" value="RBD_domain_sf"/>
</dbReference>
<evidence type="ECO:0000256" key="4">
    <source>
        <dbReference type="SAM" id="MobiDB-lite"/>
    </source>
</evidence>
<organism evidence="6 7">
    <name type="scientific">Dictyostelium firmibasis</name>
    <dbReference type="NCBI Taxonomy" id="79012"/>
    <lineage>
        <taxon>Eukaryota</taxon>
        <taxon>Amoebozoa</taxon>
        <taxon>Evosea</taxon>
        <taxon>Eumycetozoa</taxon>
        <taxon>Dictyostelia</taxon>
        <taxon>Dictyosteliales</taxon>
        <taxon>Dictyosteliaceae</taxon>
        <taxon>Dictyostelium</taxon>
    </lineage>
</organism>
<dbReference type="Proteomes" id="UP001344447">
    <property type="component" value="Unassembled WGS sequence"/>
</dbReference>
<keyword evidence="1" id="KW-0677">Repeat</keyword>
<dbReference type="FunFam" id="3.30.70.330:FF:000383">
    <property type="entry name" value="Sex lethal, isoform D"/>
    <property type="match status" value="1"/>
</dbReference>
<comment type="caution">
    <text evidence="6">The sequence shown here is derived from an EMBL/GenBank/DDBJ whole genome shotgun (WGS) entry which is preliminary data.</text>
</comment>
<dbReference type="SMART" id="SM00361">
    <property type="entry name" value="RRM_1"/>
    <property type="match status" value="2"/>
</dbReference>
<feature type="domain" description="RRM" evidence="5">
    <location>
        <begin position="398"/>
        <end position="476"/>
    </location>
</feature>
<dbReference type="PROSITE" id="PS50102">
    <property type="entry name" value="RRM"/>
    <property type="match status" value="3"/>
</dbReference>
<feature type="domain" description="RRM" evidence="5">
    <location>
        <begin position="3"/>
        <end position="84"/>
    </location>
</feature>
<dbReference type="InterPro" id="IPR002343">
    <property type="entry name" value="Hud_Sxl_RNA"/>
</dbReference>
<dbReference type="GO" id="GO:0010629">
    <property type="term" value="P:negative regulation of gene expression"/>
    <property type="evidence" value="ECO:0007669"/>
    <property type="project" value="UniProtKB-ARBA"/>
</dbReference>
<dbReference type="GO" id="GO:0003729">
    <property type="term" value="F:mRNA binding"/>
    <property type="evidence" value="ECO:0007669"/>
    <property type="project" value="UniProtKB-ARBA"/>
</dbReference>
<dbReference type="GO" id="GO:0005737">
    <property type="term" value="C:cytoplasm"/>
    <property type="evidence" value="ECO:0007669"/>
    <property type="project" value="UniProtKB-ARBA"/>
</dbReference>
<dbReference type="InterPro" id="IPR012677">
    <property type="entry name" value="Nucleotide-bd_a/b_plait_sf"/>
</dbReference>
<keyword evidence="7" id="KW-1185">Reference proteome</keyword>
<proteinExistence type="predicted"/>
<evidence type="ECO:0000313" key="7">
    <source>
        <dbReference type="Proteomes" id="UP001344447"/>
    </source>
</evidence>
<feature type="region of interest" description="Disordered" evidence="4">
    <location>
        <begin position="183"/>
        <end position="210"/>
    </location>
</feature>
<evidence type="ECO:0000313" key="6">
    <source>
        <dbReference type="EMBL" id="KAK5583484.1"/>
    </source>
</evidence>
<evidence type="ECO:0000256" key="1">
    <source>
        <dbReference type="ARBA" id="ARBA00022737"/>
    </source>
</evidence>
<dbReference type="GO" id="GO:0009967">
    <property type="term" value="P:positive regulation of signal transduction"/>
    <property type="evidence" value="ECO:0007669"/>
    <property type="project" value="UniProtKB-ARBA"/>
</dbReference>
<keyword evidence="2 3" id="KW-0694">RNA-binding</keyword>
<evidence type="ECO:0000259" key="5">
    <source>
        <dbReference type="PROSITE" id="PS50102"/>
    </source>
</evidence>
<gene>
    <name evidence="6" type="ORF">RB653_005080</name>
</gene>